<dbReference type="GeneID" id="63785057"/>
<protein>
    <submittedName>
        <fullName evidence="1">Uncharacterized protein</fullName>
    </submittedName>
</protein>
<proteinExistence type="predicted"/>
<name>A0A1Y2FV38_PROLT</name>
<comment type="caution">
    <text evidence="1">The sequence shown here is derived from an EMBL/GenBank/DDBJ whole genome shotgun (WGS) entry which is preliminary data.</text>
</comment>
<keyword evidence="2" id="KW-1185">Reference proteome</keyword>
<dbReference type="RefSeq" id="XP_040728366.1">
    <property type="nucleotide sequence ID" value="XM_040868458.1"/>
</dbReference>
<dbReference type="AlphaFoldDB" id="A0A1Y2FV38"/>
<dbReference type="Proteomes" id="UP000193685">
    <property type="component" value="Unassembled WGS sequence"/>
</dbReference>
<gene>
    <name evidence="1" type="ORF">BCR37DRAFT_375828</name>
</gene>
<dbReference type="EMBL" id="MCFI01000001">
    <property type="protein sequence ID" value="ORY87871.1"/>
    <property type="molecule type" value="Genomic_DNA"/>
</dbReference>
<organism evidence="1 2">
    <name type="scientific">Protomyces lactucae-debilis</name>
    <dbReference type="NCBI Taxonomy" id="2754530"/>
    <lineage>
        <taxon>Eukaryota</taxon>
        <taxon>Fungi</taxon>
        <taxon>Dikarya</taxon>
        <taxon>Ascomycota</taxon>
        <taxon>Taphrinomycotina</taxon>
        <taxon>Taphrinomycetes</taxon>
        <taxon>Taphrinales</taxon>
        <taxon>Protomycetaceae</taxon>
        <taxon>Protomyces</taxon>
    </lineage>
</organism>
<sequence>MKRPSHRHTHRLVTTCRALMIFPLMRPWILYRCCLLIHSLCHDRHLACTSICLKVVQRTSNVVAVRVFRVVSSCRNKRSFNNSSTDVIDQTHPPCPPRLRNGNIPM</sequence>
<evidence type="ECO:0000313" key="1">
    <source>
        <dbReference type="EMBL" id="ORY87871.1"/>
    </source>
</evidence>
<accession>A0A1Y2FV38</accession>
<evidence type="ECO:0000313" key="2">
    <source>
        <dbReference type="Proteomes" id="UP000193685"/>
    </source>
</evidence>
<reference evidence="1 2" key="1">
    <citation type="submission" date="2016-07" db="EMBL/GenBank/DDBJ databases">
        <title>Pervasive Adenine N6-methylation of Active Genes in Fungi.</title>
        <authorList>
            <consortium name="DOE Joint Genome Institute"/>
            <person name="Mondo S.J."/>
            <person name="Dannebaum R.O."/>
            <person name="Kuo R.C."/>
            <person name="Labutti K."/>
            <person name="Haridas S."/>
            <person name="Kuo A."/>
            <person name="Salamov A."/>
            <person name="Ahrendt S.R."/>
            <person name="Lipzen A."/>
            <person name="Sullivan W."/>
            <person name="Andreopoulos W.B."/>
            <person name="Clum A."/>
            <person name="Lindquist E."/>
            <person name="Daum C."/>
            <person name="Ramamoorthy G.K."/>
            <person name="Gryganskyi A."/>
            <person name="Culley D."/>
            <person name="Magnuson J.K."/>
            <person name="James T.Y."/>
            <person name="O'Malley M.A."/>
            <person name="Stajich J.E."/>
            <person name="Spatafora J.W."/>
            <person name="Visel A."/>
            <person name="Grigoriev I.V."/>
        </authorList>
    </citation>
    <scope>NUCLEOTIDE SEQUENCE [LARGE SCALE GENOMIC DNA]</scope>
    <source>
        <strain evidence="1 2">12-1054</strain>
    </source>
</reference>